<accession>A0A919CMR7</accession>
<reference evidence="1" key="2">
    <citation type="submission" date="2020-09" db="EMBL/GenBank/DDBJ databases">
        <authorList>
            <person name="Sun Q."/>
            <person name="Kim S."/>
        </authorList>
    </citation>
    <scope>NUCLEOTIDE SEQUENCE</scope>
    <source>
        <strain evidence="1">KCTC 23430</strain>
    </source>
</reference>
<gene>
    <name evidence="1" type="ORF">GCM10007053_25280</name>
</gene>
<dbReference type="InterPro" id="IPR029063">
    <property type="entry name" value="SAM-dependent_MTases_sf"/>
</dbReference>
<dbReference type="GO" id="GO:0008168">
    <property type="term" value="F:methyltransferase activity"/>
    <property type="evidence" value="ECO:0007669"/>
    <property type="project" value="UniProtKB-KW"/>
</dbReference>
<keyword evidence="1" id="KW-0489">Methyltransferase</keyword>
<dbReference type="GO" id="GO:0032259">
    <property type="term" value="P:methylation"/>
    <property type="evidence" value="ECO:0007669"/>
    <property type="project" value="UniProtKB-KW"/>
</dbReference>
<evidence type="ECO:0000313" key="1">
    <source>
        <dbReference type="EMBL" id="GHD36642.1"/>
    </source>
</evidence>
<dbReference type="Gene3D" id="3.40.50.150">
    <property type="entry name" value="Vaccinia Virus protein VP39"/>
    <property type="match status" value="1"/>
</dbReference>
<organism evidence="1 2">
    <name type="scientific">Parahalioglobus pacificus</name>
    <dbReference type="NCBI Taxonomy" id="930806"/>
    <lineage>
        <taxon>Bacteria</taxon>
        <taxon>Pseudomonadati</taxon>
        <taxon>Pseudomonadota</taxon>
        <taxon>Gammaproteobacteria</taxon>
        <taxon>Cellvibrionales</taxon>
        <taxon>Halieaceae</taxon>
        <taxon>Parahalioglobus</taxon>
    </lineage>
</organism>
<sequence length="216" mass="24739">MEQSSPCPLCAHEHSEAYASDRRRDYLQCQRCDLVWVPARFHLSEEAERAEYDLHQNRVDDPSYRRFLSRLAQPLVRQLPDACQGLDFGCGPGPALAAMLSEAGHNMALYDLFYADDRSVLNREFDFITATEVVEHLSQPGEVLSGLWRQLRPGGCLGVMTKLVRSREAFEGWHYKNDPTHISFFSRSSWQWWAGEYGAELQFHGDDAMLLLKAQV</sequence>
<dbReference type="Pfam" id="PF13489">
    <property type="entry name" value="Methyltransf_23"/>
    <property type="match status" value="1"/>
</dbReference>
<protein>
    <submittedName>
        <fullName evidence="1">2-polyprenyl-3-methyl-5-hydroxy-6-metoxy-1, 4-benzoquinol methylase</fullName>
    </submittedName>
</protein>
<dbReference type="SUPFAM" id="SSF53335">
    <property type="entry name" value="S-adenosyl-L-methionine-dependent methyltransferases"/>
    <property type="match status" value="1"/>
</dbReference>
<dbReference type="Proteomes" id="UP000644693">
    <property type="component" value="Unassembled WGS sequence"/>
</dbReference>
<dbReference type="EMBL" id="BMYM01000002">
    <property type="protein sequence ID" value="GHD36642.1"/>
    <property type="molecule type" value="Genomic_DNA"/>
</dbReference>
<evidence type="ECO:0000313" key="2">
    <source>
        <dbReference type="Proteomes" id="UP000644693"/>
    </source>
</evidence>
<name>A0A919CMR7_9GAMM</name>
<comment type="caution">
    <text evidence="1">The sequence shown here is derived from an EMBL/GenBank/DDBJ whole genome shotgun (WGS) entry which is preliminary data.</text>
</comment>
<dbReference type="AlphaFoldDB" id="A0A919CMR7"/>
<keyword evidence="1" id="KW-0808">Transferase</keyword>
<reference evidence="1" key="1">
    <citation type="journal article" date="2014" name="Int. J. Syst. Evol. Microbiol.">
        <title>Complete genome sequence of Corynebacterium casei LMG S-19264T (=DSM 44701T), isolated from a smear-ripened cheese.</title>
        <authorList>
            <consortium name="US DOE Joint Genome Institute (JGI-PGF)"/>
            <person name="Walter F."/>
            <person name="Albersmeier A."/>
            <person name="Kalinowski J."/>
            <person name="Ruckert C."/>
        </authorList>
    </citation>
    <scope>NUCLEOTIDE SEQUENCE</scope>
    <source>
        <strain evidence="1">KCTC 23430</strain>
    </source>
</reference>
<dbReference type="RefSeq" id="WP_189478141.1">
    <property type="nucleotide sequence ID" value="NZ_BMYM01000002.1"/>
</dbReference>
<keyword evidence="2" id="KW-1185">Reference proteome</keyword>
<proteinExistence type="predicted"/>